<evidence type="ECO:0000256" key="2">
    <source>
        <dbReference type="SAM" id="SignalP"/>
    </source>
</evidence>
<reference evidence="3" key="1">
    <citation type="journal article" date="2021" name="PeerJ">
        <title>Extensive microbial diversity within the chicken gut microbiome revealed by metagenomics and culture.</title>
        <authorList>
            <person name="Gilroy R."/>
            <person name="Ravi A."/>
            <person name="Getino M."/>
            <person name="Pursley I."/>
            <person name="Horton D.L."/>
            <person name="Alikhan N.F."/>
            <person name="Baker D."/>
            <person name="Gharbi K."/>
            <person name="Hall N."/>
            <person name="Watson M."/>
            <person name="Adriaenssens E.M."/>
            <person name="Foster-Nyarko E."/>
            <person name="Jarju S."/>
            <person name="Secka A."/>
            <person name="Antonio M."/>
            <person name="Oren A."/>
            <person name="Chaudhuri R.R."/>
            <person name="La Ragione R."/>
            <person name="Hildebrand F."/>
            <person name="Pallen M.J."/>
        </authorList>
    </citation>
    <scope>NUCLEOTIDE SEQUENCE</scope>
    <source>
        <strain evidence="3">1345</strain>
    </source>
</reference>
<accession>A0A9D1ZTJ1</accession>
<keyword evidence="1" id="KW-0812">Transmembrane</keyword>
<feature type="signal peptide" evidence="2">
    <location>
        <begin position="1"/>
        <end position="23"/>
    </location>
</feature>
<reference evidence="3" key="2">
    <citation type="submission" date="2021-04" db="EMBL/GenBank/DDBJ databases">
        <authorList>
            <person name="Gilroy R."/>
        </authorList>
    </citation>
    <scope>NUCLEOTIDE SEQUENCE</scope>
    <source>
        <strain evidence="3">1345</strain>
    </source>
</reference>
<feature type="chain" id="PRO_5039325352" evidence="2">
    <location>
        <begin position="24"/>
        <end position="722"/>
    </location>
</feature>
<protein>
    <submittedName>
        <fullName evidence="3">Uncharacterized protein</fullName>
    </submittedName>
</protein>
<sequence>MLKKGKKVLLLILAFALVLAMLAGCSGGWTGAQVKYDESNGGKGGAVSSNGGFVVQKGDWFYFINGVESSSSDNTYGDVEKGSLMRISAADMASGAYEEAEIVVPELMVASDYNAGLFIYGDYVYYATPNTIRNLDGEVESGYLNFRRARLDGSAMTHYYVQVSSSSTEYRFVEENGKVYLVYFDTTDSRNEIHSYNITDGVDTVLAAGYTSAEFDLSDPESPVIYYTMPVVQEDTYTASSQSGTNESYNQLYRVTAATTSGPLSGVTETDAYKDAYTDRNADESDENRTMEYINLGTLVLDGIGKAKRDFVTPFNLDYENVNDLKSAGDGFSYTIVRYAGGQVILSIADQFGSSSSSSSTSSTRYFLLEDSGVTAAGDAWNSITANAQFGIDSGELLTLSLSTSNITESTLFYKDGGEQYYMYVADGVIYRSKVVDDAQANFAETDILAREATDAVLLFADPINESDPTEPAYLYYYMTGSNGRNLYRIQYNAAAADYKGGTATDAELSPTQYLNIDYNDTWYAPETVGGYLFFASEETYCENYVYAMVNPATNEELETLNDLYKTVNDKFTSMETNFTDAANLARYYYYGGDMDIVNDTEGDHYGEYQAEDWEVFNAFCDGAARDAEGYNTHNFNFSDMKGENGTLYNTRDAFYKRLGKITDDDAETIQDSLESLLLTATTDSTDDAWTWQWAAIFVPVGVVLIAGVAVAFVLVRRKKRK</sequence>
<keyword evidence="2" id="KW-0732">Signal</keyword>
<keyword evidence="1" id="KW-0472">Membrane</keyword>
<keyword evidence="1" id="KW-1133">Transmembrane helix</keyword>
<dbReference type="EMBL" id="DXCQ01000008">
    <property type="protein sequence ID" value="HIY96202.1"/>
    <property type="molecule type" value="Genomic_DNA"/>
</dbReference>
<evidence type="ECO:0000313" key="4">
    <source>
        <dbReference type="Proteomes" id="UP000886750"/>
    </source>
</evidence>
<evidence type="ECO:0000256" key="1">
    <source>
        <dbReference type="SAM" id="Phobius"/>
    </source>
</evidence>
<feature type="transmembrane region" description="Helical" evidence="1">
    <location>
        <begin position="692"/>
        <end position="716"/>
    </location>
</feature>
<dbReference type="PROSITE" id="PS51257">
    <property type="entry name" value="PROKAR_LIPOPROTEIN"/>
    <property type="match status" value="1"/>
</dbReference>
<comment type="caution">
    <text evidence="3">The sequence shown here is derived from an EMBL/GenBank/DDBJ whole genome shotgun (WGS) entry which is preliminary data.</text>
</comment>
<dbReference type="Proteomes" id="UP000886750">
    <property type="component" value="Unassembled WGS sequence"/>
</dbReference>
<evidence type="ECO:0000313" key="3">
    <source>
        <dbReference type="EMBL" id="HIY96202.1"/>
    </source>
</evidence>
<name>A0A9D1ZTJ1_9FIRM</name>
<dbReference type="AlphaFoldDB" id="A0A9D1ZTJ1"/>
<organism evidence="3 4">
    <name type="scientific">Candidatus Borkfalkia excrementigallinarum</name>
    <dbReference type="NCBI Taxonomy" id="2838506"/>
    <lineage>
        <taxon>Bacteria</taxon>
        <taxon>Bacillati</taxon>
        <taxon>Bacillota</taxon>
        <taxon>Clostridia</taxon>
        <taxon>Christensenellales</taxon>
        <taxon>Christensenellaceae</taxon>
        <taxon>Candidatus Borkfalkia</taxon>
    </lineage>
</organism>
<proteinExistence type="predicted"/>
<gene>
    <name evidence="3" type="ORF">H9729_00785</name>
</gene>